<evidence type="ECO:0000259" key="5">
    <source>
        <dbReference type="PROSITE" id="PS50865"/>
    </source>
</evidence>
<evidence type="ECO:0000256" key="4">
    <source>
        <dbReference type="PROSITE-ProRule" id="PRU00134"/>
    </source>
</evidence>
<evidence type="ECO:0000313" key="6">
    <source>
        <dbReference type="EMBL" id="RMJ16658.1"/>
    </source>
</evidence>
<reference evidence="6 7" key="1">
    <citation type="submission" date="2017-06" db="EMBL/GenBank/DDBJ databases">
        <title>Comparative genomic analysis of Ambrosia Fusariam Clade fungi.</title>
        <authorList>
            <person name="Stajich J.E."/>
            <person name="Carrillo J."/>
            <person name="Kijimoto T."/>
            <person name="Eskalen A."/>
            <person name="O'Donnell K."/>
            <person name="Kasson M."/>
        </authorList>
    </citation>
    <scope>NUCLEOTIDE SEQUENCE [LARGE SCALE GENOMIC DNA]</scope>
    <source>
        <strain evidence="6">UCR3666</strain>
    </source>
</reference>
<dbReference type="Gene3D" id="6.10.140.2220">
    <property type="match status" value="1"/>
</dbReference>
<dbReference type="Proteomes" id="UP000277212">
    <property type="component" value="Unassembled WGS sequence"/>
</dbReference>
<feature type="domain" description="MYND-type" evidence="5">
    <location>
        <begin position="22"/>
        <end position="60"/>
    </location>
</feature>
<keyword evidence="2 4" id="KW-0863">Zinc-finger</keyword>
<evidence type="ECO:0000256" key="1">
    <source>
        <dbReference type="ARBA" id="ARBA00022723"/>
    </source>
</evidence>
<gene>
    <name evidence="6" type="ORF">CDV36_003657</name>
</gene>
<dbReference type="STRING" id="2010991.A0A3M2SGK5"/>
<name>A0A3M2SGK5_9HYPO</name>
<accession>A0A3M2SGK5</accession>
<dbReference type="EMBL" id="NKUJ01000044">
    <property type="protein sequence ID" value="RMJ16658.1"/>
    <property type="molecule type" value="Genomic_DNA"/>
</dbReference>
<keyword evidence="1" id="KW-0479">Metal-binding</keyword>
<dbReference type="OrthoDB" id="5952526at2759"/>
<dbReference type="PROSITE" id="PS50865">
    <property type="entry name" value="ZF_MYND_2"/>
    <property type="match status" value="1"/>
</dbReference>
<comment type="caution">
    <text evidence="6">The sequence shown here is derived from an EMBL/GenBank/DDBJ whole genome shotgun (WGS) entry which is preliminary data.</text>
</comment>
<sequence>MMNDSNDASRFKGPVGPLRHRCPQCTATGPELLRCSACRGVRYCSAEHQAAHRPQHKSACNKIKKARVNVSREEDRVRNGTGFLEPTNAFETHVGRFYGLINTRDYMGHRLALANRLCELGTLDGVREAVEHMRDMLRLNRGDSMGLRDLVPAMMLRLDLDQECYDFVKWWATCDSDGHYDWEDMTQPHLDLHGADVFEDPDFLEQYPALNSIIAILILKLKLLVDIRNLKMTRKILTLRLIPHDLWHSIEVSVVRSPISLKLQRDSPDALIQTEAKLLDQTLQLGHLLAKANYSFMYYFFNPDEGLCARPEGYSKGSWEEMALALQYSYGAWWETEGVLDLLNEARECAAEASGRDIETLVAQSSGSLEAEQMLADLNVNKIWHYLDEAVKNLSDLSPRPERPFERRARERKEFWAKYMRGEVEFIAG</sequence>
<evidence type="ECO:0000256" key="2">
    <source>
        <dbReference type="ARBA" id="ARBA00022771"/>
    </source>
</evidence>
<dbReference type="SUPFAM" id="SSF144232">
    <property type="entry name" value="HIT/MYND zinc finger-like"/>
    <property type="match status" value="1"/>
</dbReference>
<keyword evidence="7" id="KW-1185">Reference proteome</keyword>
<organism evidence="6 7">
    <name type="scientific">Fusarium kuroshium</name>
    <dbReference type="NCBI Taxonomy" id="2010991"/>
    <lineage>
        <taxon>Eukaryota</taxon>
        <taxon>Fungi</taxon>
        <taxon>Dikarya</taxon>
        <taxon>Ascomycota</taxon>
        <taxon>Pezizomycotina</taxon>
        <taxon>Sordariomycetes</taxon>
        <taxon>Hypocreomycetidae</taxon>
        <taxon>Hypocreales</taxon>
        <taxon>Nectriaceae</taxon>
        <taxon>Fusarium</taxon>
        <taxon>Fusarium solani species complex</taxon>
    </lineage>
</organism>
<dbReference type="InterPro" id="IPR002893">
    <property type="entry name" value="Znf_MYND"/>
</dbReference>
<proteinExistence type="predicted"/>
<evidence type="ECO:0000256" key="3">
    <source>
        <dbReference type="ARBA" id="ARBA00022833"/>
    </source>
</evidence>
<protein>
    <recommendedName>
        <fullName evidence="5">MYND-type domain-containing protein</fullName>
    </recommendedName>
</protein>
<evidence type="ECO:0000313" key="7">
    <source>
        <dbReference type="Proteomes" id="UP000277212"/>
    </source>
</evidence>
<dbReference type="GO" id="GO:0008270">
    <property type="term" value="F:zinc ion binding"/>
    <property type="evidence" value="ECO:0007669"/>
    <property type="project" value="UniProtKB-KW"/>
</dbReference>
<keyword evidence="3" id="KW-0862">Zinc</keyword>
<dbReference type="Pfam" id="PF01753">
    <property type="entry name" value="zf-MYND"/>
    <property type="match status" value="1"/>
</dbReference>
<dbReference type="AlphaFoldDB" id="A0A3M2SGK5"/>